<dbReference type="SUPFAM" id="SSF49899">
    <property type="entry name" value="Concanavalin A-like lectins/glucanases"/>
    <property type="match status" value="1"/>
</dbReference>
<protein>
    <recommendedName>
        <fullName evidence="3">GH16 domain-containing protein</fullName>
    </recommendedName>
</protein>
<feature type="signal peptide" evidence="2">
    <location>
        <begin position="1"/>
        <end position="18"/>
    </location>
</feature>
<evidence type="ECO:0000313" key="5">
    <source>
        <dbReference type="Proteomes" id="UP001212997"/>
    </source>
</evidence>
<feature type="domain" description="GH16" evidence="3">
    <location>
        <begin position="24"/>
        <end position="246"/>
    </location>
</feature>
<dbReference type="AlphaFoldDB" id="A0AAD5UZI4"/>
<keyword evidence="5" id="KW-1185">Reference proteome</keyword>
<name>A0AAD5UZI4_9APHY</name>
<keyword evidence="1" id="KW-0812">Transmembrane</keyword>
<dbReference type="PROSITE" id="PS51762">
    <property type="entry name" value="GH16_2"/>
    <property type="match status" value="1"/>
</dbReference>
<feature type="transmembrane region" description="Helical" evidence="1">
    <location>
        <begin position="260"/>
        <end position="279"/>
    </location>
</feature>
<evidence type="ECO:0000259" key="3">
    <source>
        <dbReference type="PROSITE" id="PS51762"/>
    </source>
</evidence>
<dbReference type="PANTHER" id="PTHR10963:SF24">
    <property type="entry name" value="GLYCOSIDASE C21B10.07-RELATED"/>
    <property type="match status" value="1"/>
</dbReference>
<accession>A0AAD5UZI4</accession>
<keyword evidence="1" id="KW-1133">Transmembrane helix</keyword>
<dbReference type="PANTHER" id="PTHR10963">
    <property type="entry name" value="GLYCOSYL HYDROLASE-RELATED"/>
    <property type="match status" value="1"/>
</dbReference>
<evidence type="ECO:0000256" key="2">
    <source>
        <dbReference type="SAM" id="SignalP"/>
    </source>
</evidence>
<dbReference type="InterPro" id="IPR013320">
    <property type="entry name" value="ConA-like_dom_sf"/>
</dbReference>
<comment type="caution">
    <text evidence="4">The sequence shown here is derived from an EMBL/GenBank/DDBJ whole genome shotgun (WGS) entry which is preliminary data.</text>
</comment>
<keyword evidence="1" id="KW-0472">Membrane</keyword>
<gene>
    <name evidence="4" type="ORF">NLI96_g7368</name>
</gene>
<dbReference type="Gene3D" id="2.60.120.200">
    <property type="match status" value="2"/>
</dbReference>
<keyword evidence="2" id="KW-0732">Signal</keyword>
<dbReference type="Pfam" id="PF26113">
    <property type="entry name" value="GH16_XgeA"/>
    <property type="match status" value="2"/>
</dbReference>
<dbReference type="InterPro" id="IPR050546">
    <property type="entry name" value="Glycosyl_Hydrlase_16"/>
</dbReference>
<evidence type="ECO:0000256" key="1">
    <source>
        <dbReference type="SAM" id="Phobius"/>
    </source>
</evidence>
<sequence>MRPSATIFALLFPLAAVAQYSMVKEYAGSTFFDDWNFYGHADNLTHGNTNFLSAKDASKKQLAFVNANGNAIIKVDNSSTLKFPNNRDSIRINTKDRFTIGSVWVVDMLHMPYGCSVWPAFWSSALSWPEGGEIDTMEAVNKDTMAHMGLHSDPALQGNASTIDTSALGRPTANYSSDGCAITSFFEPQTIIFNIALCGDYAGSSSSFYPSCTGVCYQDWVLGNPSVYDTAYFEVQHLRVYGIPGGFTVISSGASRLLRASPSFLVFFTSALAFLLSVWV</sequence>
<proteinExistence type="predicted"/>
<dbReference type="InterPro" id="IPR000757">
    <property type="entry name" value="Beta-glucanase-like"/>
</dbReference>
<dbReference type="Proteomes" id="UP001212997">
    <property type="component" value="Unassembled WGS sequence"/>
</dbReference>
<dbReference type="GO" id="GO:0009251">
    <property type="term" value="P:glucan catabolic process"/>
    <property type="evidence" value="ECO:0007669"/>
    <property type="project" value="TreeGrafter"/>
</dbReference>
<feature type="chain" id="PRO_5042242968" description="GH16 domain-containing protein" evidence="2">
    <location>
        <begin position="19"/>
        <end position="280"/>
    </location>
</feature>
<reference evidence="4" key="1">
    <citation type="submission" date="2022-07" db="EMBL/GenBank/DDBJ databases">
        <title>Genome Sequence of Physisporinus lineatus.</title>
        <authorList>
            <person name="Buettner E."/>
        </authorList>
    </citation>
    <scope>NUCLEOTIDE SEQUENCE</scope>
    <source>
        <strain evidence="4">VT162</strain>
    </source>
</reference>
<organism evidence="4 5">
    <name type="scientific">Meripilus lineatus</name>
    <dbReference type="NCBI Taxonomy" id="2056292"/>
    <lineage>
        <taxon>Eukaryota</taxon>
        <taxon>Fungi</taxon>
        <taxon>Dikarya</taxon>
        <taxon>Basidiomycota</taxon>
        <taxon>Agaricomycotina</taxon>
        <taxon>Agaricomycetes</taxon>
        <taxon>Polyporales</taxon>
        <taxon>Meripilaceae</taxon>
        <taxon>Meripilus</taxon>
    </lineage>
</organism>
<evidence type="ECO:0000313" key="4">
    <source>
        <dbReference type="EMBL" id="KAJ3481870.1"/>
    </source>
</evidence>
<dbReference type="EMBL" id="JANAWD010000299">
    <property type="protein sequence ID" value="KAJ3481870.1"/>
    <property type="molecule type" value="Genomic_DNA"/>
</dbReference>
<dbReference type="GO" id="GO:0004553">
    <property type="term" value="F:hydrolase activity, hydrolyzing O-glycosyl compounds"/>
    <property type="evidence" value="ECO:0007669"/>
    <property type="project" value="InterPro"/>
</dbReference>